<accession>A0AA86UGH3</accession>
<evidence type="ECO:0000313" key="16">
    <source>
        <dbReference type="Proteomes" id="UP001642409"/>
    </source>
</evidence>
<dbReference type="GO" id="GO:0003924">
    <property type="term" value="F:GTPase activity"/>
    <property type="evidence" value="ECO:0007669"/>
    <property type="project" value="InterPro"/>
</dbReference>
<dbReference type="GO" id="GO:0005525">
    <property type="term" value="F:GTP binding"/>
    <property type="evidence" value="ECO:0007669"/>
    <property type="project" value="UniProtKB-KW"/>
</dbReference>
<evidence type="ECO:0000256" key="2">
    <source>
        <dbReference type="ARBA" id="ARBA00005450"/>
    </source>
</evidence>
<evidence type="ECO:0000259" key="12">
    <source>
        <dbReference type="PROSITE" id="PS00300"/>
    </source>
</evidence>
<comment type="subcellular location">
    <subcellularLocation>
        <location evidence="1">Cytoplasm</location>
    </subcellularLocation>
</comment>
<keyword evidence="5" id="KW-0378">Hydrolase</keyword>
<dbReference type="Pfam" id="PF02978">
    <property type="entry name" value="SRP_SPB"/>
    <property type="match status" value="1"/>
</dbReference>
<dbReference type="GO" id="GO:0006616">
    <property type="term" value="P:SRP-dependent cotranslational protein targeting to membrane, translocation"/>
    <property type="evidence" value="ECO:0007669"/>
    <property type="project" value="TreeGrafter"/>
</dbReference>
<dbReference type="InterPro" id="IPR000897">
    <property type="entry name" value="SRP54_GTPase_dom"/>
</dbReference>
<comment type="catalytic activity">
    <reaction evidence="11">
        <text>GTP + H2O = GDP + phosphate + H(+)</text>
        <dbReference type="Rhea" id="RHEA:19669"/>
        <dbReference type="ChEBI" id="CHEBI:15377"/>
        <dbReference type="ChEBI" id="CHEBI:15378"/>
        <dbReference type="ChEBI" id="CHEBI:37565"/>
        <dbReference type="ChEBI" id="CHEBI:43474"/>
        <dbReference type="ChEBI" id="CHEBI:58189"/>
        <dbReference type="EC" id="3.6.5.4"/>
    </reaction>
    <physiologicalReaction direction="left-to-right" evidence="11">
        <dbReference type="Rhea" id="RHEA:19670"/>
    </physiologicalReaction>
</comment>
<dbReference type="Gene3D" id="3.40.50.300">
    <property type="entry name" value="P-loop containing nucleotide triphosphate hydrolases"/>
    <property type="match status" value="1"/>
</dbReference>
<dbReference type="InterPro" id="IPR004125">
    <property type="entry name" value="Signal_recog_particle_SRP54_M"/>
</dbReference>
<proteinExistence type="inferred from homology"/>
<keyword evidence="4" id="KW-0547">Nucleotide-binding</keyword>
<comment type="similarity">
    <text evidence="2">Belongs to the GTP-binding SRP family. SRP54 subfamily.</text>
</comment>
<dbReference type="EC" id="3.6.5.4" evidence="10"/>
<evidence type="ECO:0000313" key="13">
    <source>
        <dbReference type="EMBL" id="CAI9939538.1"/>
    </source>
</evidence>
<dbReference type="SMART" id="SM00962">
    <property type="entry name" value="SRP54"/>
    <property type="match status" value="1"/>
</dbReference>
<dbReference type="EMBL" id="CATOUU010000665">
    <property type="protein sequence ID" value="CAI9939538.1"/>
    <property type="molecule type" value="Genomic_DNA"/>
</dbReference>
<dbReference type="SUPFAM" id="SSF47364">
    <property type="entry name" value="Domain of the SRP/SRP receptor G-proteins"/>
    <property type="match status" value="1"/>
</dbReference>
<dbReference type="CDD" id="cd17875">
    <property type="entry name" value="SRP54_G"/>
    <property type="match status" value="1"/>
</dbReference>
<dbReference type="Pfam" id="PF02881">
    <property type="entry name" value="SRP54_N"/>
    <property type="match status" value="1"/>
</dbReference>
<dbReference type="PANTHER" id="PTHR11564:SF5">
    <property type="entry name" value="SIGNAL RECOGNITION PARTICLE SUBUNIT SRP54"/>
    <property type="match status" value="1"/>
</dbReference>
<evidence type="ECO:0000256" key="5">
    <source>
        <dbReference type="ARBA" id="ARBA00022801"/>
    </source>
</evidence>
<protein>
    <recommendedName>
        <fullName evidence="10">signal-recognition-particle GTPase</fullName>
        <ecNumber evidence="10">3.6.5.4</ecNumber>
    </recommendedName>
</protein>
<dbReference type="Gene3D" id="1.20.120.140">
    <property type="entry name" value="Signal recognition particle SRP54, nucleotide-binding domain"/>
    <property type="match status" value="1"/>
</dbReference>
<dbReference type="InterPro" id="IPR027417">
    <property type="entry name" value="P-loop_NTPase"/>
</dbReference>
<reference evidence="13" key="1">
    <citation type="submission" date="2023-06" db="EMBL/GenBank/DDBJ databases">
        <authorList>
            <person name="Kurt Z."/>
        </authorList>
    </citation>
    <scope>NUCLEOTIDE SEQUENCE</scope>
</reference>
<keyword evidence="8" id="KW-0733">Signal recognition particle</keyword>
<dbReference type="PROSITE" id="PS00300">
    <property type="entry name" value="SRP54"/>
    <property type="match status" value="1"/>
</dbReference>
<dbReference type="GO" id="GO:0008312">
    <property type="term" value="F:7S RNA binding"/>
    <property type="evidence" value="ECO:0007669"/>
    <property type="project" value="InterPro"/>
</dbReference>
<gene>
    <name evidence="13" type="ORF">HINF_LOCUS27183</name>
    <name evidence="14" type="ORF">HINF_LOCUS50686</name>
    <name evidence="15" type="ORF">HINF_LOCUS69874</name>
</gene>
<evidence type="ECO:0000256" key="7">
    <source>
        <dbReference type="ARBA" id="ARBA00023134"/>
    </source>
</evidence>
<keyword evidence="6" id="KW-0694">RNA-binding</keyword>
<dbReference type="InterPro" id="IPR036225">
    <property type="entry name" value="SRP/SRP_N"/>
</dbReference>
<evidence type="ECO:0000256" key="10">
    <source>
        <dbReference type="ARBA" id="ARBA00035672"/>
    </source>
</evidence>
<feature type="domain" description="SRP54-type proteins GTP-binding" evidence="12">
    <location>
        <begin position="267"/>
        <end position="280"/>
    </location>
</feature>
<evidence type="ECO:0000256" key="8">
    <source>
        <dbReference type="ARBA" id="ARBA00023135"/>
    </source>
</evidence>
<dbReference type="InterPro" id="IPR042101">
    <property type="entry name" value="SRP54_N_sf"/>
</dbReference>
<keyword evidence="7" id="KW-0342">GTP-binding</keyword>
<dbReference type="EMBL" id="CAXDID020000244">
    <property type="protein sequence ID" value="CAL6063121.1"/>
    <property type="molecule type" value="Genomic_DNA"/>
</dbReference>
<dbReference type="FunFam" id="3.40.50.300:FF:000022">
    <property type="entry name" value="Signal recognition particle 54 kDa subunit"/>
    <property type="match status" value="1"/>
</dbReference>
<evidence type="ECO:0000256" key="4">
    <source>
        <dbReference type="ARBA" id="ARBA00022741"/>
    </source>
</evidence>
<name>A0AA86UGH3_9EUKA</name>
<dbReference type="Pfam" id="PF00448">
    <property type="entry name" value="SRP54"/>
    <property type="match status" value="1"/>
</dbReference>
<dbReference type="SMART" id="SM00963">
    <property type="entry name" value="SRP54_N"/>
    <property type="match status" value="1"/>
</dbReference>
<organism evidence="13">
    <name type="scientific">Hexamita inflata</name>
    <dbReference type="NCBI Taxonomy" id="28002"/>
    <lineage>
        <taxon>Eukaryota</taxon>
        <taxon>Metamonada</taxon>
        <taxon>Diplomonadida</taxon>
        <taxon>Hexamitidae</taxon>
        <taxon>Hexamitinae</taxon>
        <taxon>Hexamita</taxon>
    </lineage>
</organism>
<evidence type="ECO:0000313" key="15">
    <source>
        <dbReference type="EMBL" id="CAL6099002.1"/>
    </source>
</evidence>
<dbReference type="SUPFAM" id="SSF52540">
    <property type="entry name" value="P-loop containing nucleoside triphosphate hydrolases"/>
    <property type="match status" value="1"/>
</dbReference>
<dbReference type="PANTHER" id="PTHR11564">
    <property type="entry name" value="SIGNAL RECOGNITION PARTICLE 54K PROTEIN SRP54"/>
    <property type="match status" value="1"/>
</dbReference>
<keyword evidence="9" id="KW-0687">Ribonucleoprotein</keyword>
<dbReference type="SUPFAM" id="SSF47446">
    <property type="entry name" value="Signal peptide-binding domain"/>
    <property type="match status" value="1"/>
</dbReference>
<reference evidence="14 16" key="2">
    <citation type="submission" date="2024-07" db="EMBL/GenBank/DDBJ databases">
        <authorList>
            <person name="Akdeniz Z."/>
        </authorList>
    </citation>
    <scope>NUCLEOTIDE SEQUENCE [LARGE SCALE GENOMIC DNA]</scope>
</reference>
<dbReference type="EMBL" id="CAXDID020000515">
    <property type="protein sequence ID" value="CAL6099002.1"/>
    <property type="molecule type" value="Genomic_DNA"/>
</dbReference>
<dbReference type="InterPro" id="IPR022941">
    <property type="entry name" value="SRP54"/>
</dbReference>
<dbReference type="AlphaFoldDB" id="A0AA86UGH3"/>
<dbReference type="GO" id="GO:0005829">
    <property type="term" value="C:cytosol"/>
    <property type="evidence" value="ECO:0007669"/>
    <property type="project" value="TreeGrafter"/>
</dbReference>
<dbReference type="Gene3D" id="1.10.260.30">
    <property type="entry name" value="Signal recognition particle, SRP54 subunit, M-domain"/>
    <property type="match status" value="1"/>
</dbReference>
<dbReference type="Proteomes" id="UP001642409">
    <property type="component" value="Unassembled WGS sequence"/>
</dbReference>
<evidence type="ECO:0000256" key="6">
    <source>
        <dbReference type="ARBA" id="ARBA00022884"/>
    </source>
</evidence>
<evidence type="ECO:0000256" key="11">
    <source>
        <dbReference type="ARBA" id="ARBA00048157"/>
    </source>
</evidence>
<evidence type="ECO:0000256" key="9">
    <source>
        <dbReference type="ARBA" id="ARBA00023274"/>
    </source>
</evidence>
<evidence type="ECO:0000256" key="1">
    <source>
        <dbReference type="ARBA" id="ARBA00004496"/>
    </source>
</evidence>
<keyword evidence="16" id="KW-1185">Reference proteome</keyword>
<dbReference type="GO" id="GO:0030942">
    <property type="term" value="F:endoplasmic reticulum signal peptide binding"/>
    <property type="evidence" value="ECO:0007669"/>
    <property type="project" value="TreeGrafter"/>
</dbReference>
<evidence type="ECO:0000256" key="3">
    <source>
        <dbReference type="ARBA" id="ARBA00022490"/>
    </source>
</evidence>
<evidence type="ECO:0000313" key="14">
    <source>
        <dbReference type="EMBL" id="CAL6063121.1"/>
    </source>
</evidence>
<dbReference type="InterPro" id="IPR036891">
    <property type="entry name" value="Signal_recog_part_SRP54_M_sf"/>
</dbReference>
<dbReference type="InterPro" id="IPR013822">
    <property type="entry name" value="Signal_recog_particl_SRP54_hlx"/>
</dbReference>
<sequence length="525" mass="58662">MVLNELAEKLTKAMAKIIRTTKVDQKVVESLVNEITSALEEADVNQDILSGLRSKITKRIIDHGEDEHLQQYLTQVVCEEITSVLDPGIAPYVPNPRKPNVVAFYGLQGQGKTTTCAKYGAYFKKRGWRVGVVCCDTFRAGAFDQLKQNCNSVKLPFYGSYAEKDPVKLAKNGVEHFTKLGFNLIILDTSGRHRQSEDLLQEMKLIDSTVKPDDRIFVVDSSIGQAVFDQANAFKKAVNIGSIILTKMDGSTRSGGALAAVSACKAPIVFIGTGEKFDQFEPFHAESFVSKLMGFGDFRGMIDAAMTSGVDHKKNAQVLSKMMEGEFSFEDFKVQIEQINKMGPMDKIMEMIPGMQQIAKVYGFDDDKEGTVAIGRWLNMMNSMTRAEMKSSPTILMKDGYDRRVLRIARGSGYTVDRVRDFFKYAKQFSEQTKKFGQHQYGQNFKQMLNMQNQMGDGGQMNPQQMQQMQQMMKQMGGAGGMPNIPGLQPGADPHQAVAQLRQMGLLPEDQSQMKKMKKVMQGRK</sequence>
<dbReference type="GO" id="GO:0005786">
    <property type="term" value="C:signal recognition particle, endoplasmic reticulum targeting"/>
    <property type="evidence" value="ECO:0007669"/>
    <property type="project" value="UniProtKB-KW"/>
</dbReference>
<comment type="caution">
    <text evidence="13">The sequence shown here is derived from an EMBL/GenBank/DDBJ whole genome shotgun (WGS) entry which is preliminary data.</text>
</comment>
<keyword evidence="3" id="KW-0963">Cytoplasm</keyword>